<evidence type="ECO:0000313" key="7">
    <source>
        <dbReference type="Proteomes" id="UP000295453"/>
    </source>
</evidence>
<dbReference type="InterPro" id="IPR013766">
    <property type="entry name" value="Thioredoxin_domain"/>
</dbReference>
<evidence type="ECO:0000256" key="1">
    <source>
        <dbReference type="ARBA" id="ARBA00004196"/>
    </source>
</evidence>
<accession>A0A4R1CG57</accession>
<evidence type="ECO:0000313" key="6">
    <source>
        <dbReference type="EMBL" id="TCJ29881.1"/>
    </source>
</evidence>
<keyword evidence="7" id="KW-1185">Reference proteome</keyword>
<feature type="domain" description="Thioredoxin" evidence="5">
    <location>
        <begin position="47"/>
        <end position="216"/>
    </location>
</feature>
<comment type="caution">
    <text evidence="6">The sequence shown here is derived from an EMBL/GenBank/DDBJ whole genome shotgun (WGS) entry which is preliminary data.</text>
</comment>
<dbReference type="InterPro" id="IPR013740">
    <property type="entry name" value="Redoxin"/>
</dbReference>
<dbReference type="Gene3D" id="3.40.30.10">
    <property type="entry name" value="Glutaredoxin"/>
    <property type="match status" value="1"/>
</dbReference>
<keyword evidence="4" id="KW-0732">Signal</keyword>
<dbReference type="InterPro" id="IPR050553">
    <property type="entry name" value="Thioredoxin_ResA/DsbE_sf"/>
</dbReference>
<dbReference type="InterPro" id="IPR036249">
    <property type="entry name" value="Thioredoxin-like_sf"/>
</dbReference>
<evidence type="ECO:0000256" key="3">
    <source>
        <dbReference type="SAM" id="MobiDB-lite"/>
    </source>
</evidence>
<feature type="signal peptide" evidence="4">
    <location>
        <begin position="1"/>
        <end position="24"/>
    </location>
</feature>
<dbReference type="RefSeq" id="WP_131582284.1">
    <property type="nucleotide sequence ID" value="NZ_SJZJ01000007.1"/>
</dbReference>
<name>A0A4R1CG57_9ACTN</name>
<dbReference type="OrthoDB" id="9796554at2"/>
<dbReference type="PROSITE" id="PS51352">
    <property type="entry name" value="THIOREDOXIN_2"/>
    <property type="match status" value="1"/>
</dbReference>
<dbReference type="GO" id="GO:0017004">
    <property type="term" value="P:cytochrome complex assembly"/>
    <property type="evidence" value="ECO:0007669"/>
    <property type="project" value="UniProtKB-KW"/>
</dbReference>
<dbReference type="PANTHER" id="PTHR42852:SF13">
    <property type="entry name" value="PROTEIN DIPZ"/>
    <property type="match status" value="1"/>
</dbReference>
<gene>
    <name evidence="6" type="ORF">EPD65_06165</name>
</gene>
<evidence type="ECO:0000256" key="4">
    <source>
        <dbReference type="SAM" id="SignalP"/>
    </source>
</evidence>
<protein>
    <submittedName>
        <fullName evidence="6">TlpA family protein disulfide reductase</fullName>
    </submittedName>
</protein>
<feature type="chain" id="PRO_5039277195" evidence="4">
    <location>
        <begin position="25"/>
        <end position="244"/>
    </location>
</feature>
<dbReference type="Proteomes" id="UP000295453">
    <property type="component" value="Unassembled WGS sequence"/>
</dbReference>
<dbReference type="GO" id="GO:0030313">
    <property type="term" value="C:cell envelope"/>
    <property type="evidence" value="ECO:0007669"/>
    <property type="project" value="UniProtKB-SubCell"/>
</dbReference>
<organism evidence="6 7">
    <name type="scientific">Nocardioides jejuensis</name>
    <dbReference type="NCBI Taxonomy" id="2502782"/>
    <lineage>
        <taxon>Bacteria</taxon>
        <taxon>Bacillati</taxon>
        <taxon>Actinomycetota</taxon>
        <taxon>Actinomycetes</taxon>
        <taxon>Propionibacteriales</taxon>
        <taxon>Nocardioidaceae</taxon>
        <taxon>Nocardioides</taxon>
    </lineage>
</organism>
<dbReference type="SUPFAM" id="SSF52833">
    <property type="entry name" value="Thioredoxin-like"/>
    <property type="match status" value="1"/>
</dbReference>
<keyword evidence="2" id="KW-0201">Cytochrome c-type biogenesis</keyword>
<evidence type="ECO:0000259" key="5">
    <source>
        <dbReference type="PROSITE" id="PS51352"/>
    </source>
</evidence>
<dbReference type="AlphaFoldDB" id="A0A4R1CG57"/>
<dbReference type="InterPro" id="IPR017937">
    <property type="entry name" value="Thioredoxin_CS"/>
</dbReference>
<dbReference type="Pfam" id="PF08534">
    <property type="entry name" value="Redoxin"/>
    <property type="match status" value="1"/>
</dbReference>
<reference evidence="6 7" key="1">
    <citation type="submission" date="2019-03" db="EMBL/GenBank/DDBJ databases">
        <authorList>
            <person name="Kim M.K.M."/>
        </authorList>
    </citation>
    <scope>NUCLEOTIDE SEQUENCE [LARGE SCALE GENOMIC DNA]</scope>
    <source>
        <strain evidence="6 7">18JY15-6</strain>
    </source>
</reference>
<sequence length="244" mass="25714">MTRRESKFRVAAAFAGLTTLGMTACGPSSLTAPTLHVDVDTPALRAAKAQAHIPTCTEPTASGEVQRHGLPAITLPCLGGGPSVDLAKLRGPMVITFWASWCGPCRRELPIFERFAQEYAGRVAVVGIDYNDVNPAAALDLARKSGVHFPLLADTETAVRQKGGLPVSLLPTLAFLDADGVLSVWHDEDGNETGRVRALEIESIDELRQLAAEHLGAAALKPMSPSPTTQSPTTDPAGTSEDSP</sequence>
<feature type="region of interest" description="Disordered" evidence="3">
    <location>
        <begin position="216"/>
        <end position="244"/>
    </location>
</feature>
<dbReference type="PROSITE" id="PS51257">
    <property type="entry name" value="PROKAR_LIPOPROTEIN"/>
    <property type="match status" value="1"/>
</dbReference>
<dbReference type="EMBL" id="SJZJ01000007">
    <property type="protein sequence ID" value="TCJ29881.1"/>
    <property type="molecule type" value="Genomic_DNA"/>
</dbReference>
<proteinExistence type="predicted"/>
<comment type="subcellular location">
    <subcellularLocation>
        <location evidence="1">Cell envelope</location>
    </subcellularLocation>
</comment>
<dbReference type="PROSITE" id="PS00194">
    <property type="entry name" value="THIOREDOXIN_1"/>
    <property type="match status" value="1"/>
</dbReference>
<dbReference type="PANTHER" id="PTHR42852">
    <property type="entry name" value="THIOL:DISULFIDE INTERCHANGE PROTEIN DSBE"/>
    <property type="match status" value="1"/>
</dbReference>
<feature type="compositionally biased region" description="Low complexity" evidence="3">
    <location>
        <begin position="222"/>
        <end position="234"/>
    </location>
</feature>
<dbReference type="CDD" id="cd02966">
    <property type="entry name" value="TlpA_like_family"/>
    <property type="match status" value="1"/>
</dbReference>
<evidence type="ECO:0000256" key="2">
    <source>
        <dbReference type="ARBA" id="ARBA00022748"/>
    </source>
</evidence>
<dbReference type="GO" id="GO:0016491">
    <property type="term" value="F:oxidoreductase activity"/>
    <property type="evidence" value="ECO:0007669"/>
    <property type="project" value="InterPro"/>
</dbReference>